<protein>
    <submittedName>
        <fullName evidence="1">Uncharacterized protein</fullName>
    </submittedName>
</protein>
<sequence length="79" mass="8701">MLRDNERSLKPLLLGLMLLASGCTTKPATSLPPSVAPARIPPLPLEARQPAAPPWCSPTCSHGLMLERESWRQRMTEPE</sequence>
<organism evidence="1 2">
    <name type="scientific">Pseudomonas soli</name>
    <dbReference type="NCBI Taxonomy" id="1306993"/>
    <lineage>
        <taxon>Bacteria</taxon>
        <taxon>Pseudomonadati</taxon>
        <taxon>Pseudomonadota</taxon>
        <taxon>Gammaproteobacteria</taxon>
        <taxon>Pseudomonadales</taxon>
        <taxon>Pseudomonadaceae</taxon>
        <taxon>Pseudomonas</taxon>
    </lineage>
</organism>
<reference evidence="1 2" key="1">
    <citation type="submission" date="2016-10" db="EMBL/GenBank/DDBJ databases">
        <authorList>
            <person name="de Groot N.N."/>
        </authorList>
    </citation>
    <scope>NUCLEOTIDE SEQUENCE [LARGE SCALE GENOMIC DNA]</scope>
    <source>
        <strain evidence="1 2">LMG 27941</strain>
    </source>
</reference>
<dbReference type="AlphaFoldDB" id="A0A1H9Q5K5"/>
<proteinExistence type="predicted"/>
<dbReference type="Proteomes" id="UP000199221">
    <property type="component" value="Unassembled WGS sequence"/>
</dbReference>
<accession>A0A1H9Q5K5</accession>
<name>A0A1H9Q5K5_9PSED</name>
<evidence type="ECO:0000313" key="2">
    <source>
        <dbReference type="Proteomes" id="UP000199221"/>
    </source>
</evidence>
<gene>
    <name evidence="1" type="ORF">SAMN05216230_109110</name>
</gene>
<dbReference type="EMBL" id="FOEQ01000009">
    <property type="protein sequence ID" value="SER55846.1"/>
    <property type="molecule type" value="Genomic_DNA"/>
</dbReference>
<evidence type="ECO:0000313" key="1">
    <source>
        <dbReference type="EMBL" id="SER55846.1"/>
    </source>
</evidence>
<dbReference type="PROSITE" id="PS51257">
    <property type="entry name" value="PROKAR_LIPOPROTEIN"/>
    <property type="match status" value="1"/>
</dbReference>